<dbReference type="RefSeq" id="WP_159399497.1">
    <property type="nucleotide sequence ID" value="NZ_CP021748.1"/>
</dbReference>
<dbReference type="Proteomes" id="UP000195880">
    <property type="component" value="Chromosome"/>
</dbReference>
<protein>
    <recommendedName>
        <fullName evidence="3">BL00235/CARNS1 N-terminal domain-containing protein</fullName>
    </recommendedName>
</protein>
<dbReference type="KEGG" id="salf:SMD44_00653"/>
<organism evidence="1 2">
    <name type="scientific">Streptomyces alboflavus</name>
    <dbReference type="NCBI Taxonomy" id="67267"/>
    <lineage>
        <taxon>Bacteria</taxon>
        <taxon>Bacillati</taxon>
        <taxon>Actinomycetota</taxon>
        <taxon>Actinomycetes</taxon>
        <taxon>Kitasatosporales</taxon>
        <taxon>Streptomycetaceae</taxon>
        <taxon>Streptomyces</taxon>
    </lineage>
</organism>
<gene>
    <name evidence="1" type="ORF">SMD44_00653</name>
</gene>
<proteinExistence type="predicted"/>
<evidence type="ECO:0008006" key="3">
    <source>
        <dbReference type="Google" id="ProtNLM"/>
    </source>
</evidence>
<evidence type="ECO:0000313" key="1">
    <source>
        <dbReference type="EMBL" id="ARX81255.1"/>
    </source>
</evidence>
<keyword evidence="2" id="KW-1185">Reference proteome</keyword>
<dbReference type="AlphaFoldDB" id="A0A1Z1W4A0"/>
<reference evidence="1 2" key="1">
    <citation type="submission" date="2017-05" db="EMBL/GenBank/DDBJ databases">
        <title>Streptomyces alboflavus Genome sequencing and assembly.</title>
        <authorList>
            <person name="Wang Y."/>
            <person name="Du B."/>
            <person name="Ding Y."/>
            <person name="Liu H."/>
            <person name="Hou Q."/>
            <person name="Liu K."/>
            <person name="Wang C."/>
            <person name="Yao L."/>
        </authorList>
    </citation>
    <scope>NUCLEOTIDE SEQUENCE [LARGE SCALE GENOMIC DNA]</scope>
    <source>
        <strain evidence="1 2">MDJK44</strain>
    </source>
</reference>
<evidence type="ECO:0000313" key="2">
    <source>
        <dbReference type="Proteomes" id="UP000195880"/>
    </source>
</evidence>
<dbReference type="EMBL" id="CP021748">
    <property type="protein sequence ID" value="ARX81255.1"/>
    <property type="molecule type" value="Genomic_DNA"/>
</dbReference>
<accession>A0A1Z1W4A0</accession>
<name>A0A1Z1W4A0_9ACTN</name>
<sequence length="152" mass="16656">MKKAILLLMHQGKSYTEEVAAATAGLGLTLVALSSRPEMPEALEASRRHLADCVVTEEPELHSGDVEKAVRELADRGYRVEAALATFEGYRLLMAELNDRLGARDCAEPALRLCLDKYALRRHLFAEKLSDVRVHRITPGSPPNSTPPHAGS</sequence>